<accession>A0A1N6MX44</accession>
<reference evidence="2" key="1">
    <citation type="submission" date="2016-12" db="EMBL/GenBank/DDBJ databases">
        <authorList>
            <person name="Gaudriault S."/>
        </authorList>
    </citation>
    <scope>NUCLEOTIDE SEQUENCE [LARGE SCALE GENOMIC DNA]</scope>
    <source>
        <strain evidence="2">HGB1681 (deposited as PTA-6826 in the American Type Culture Collection)</strain>
    </source>
</reference>
<evidence type="ECO:0000313" key="1">
    <source>
        <dbReference type="EMBL" id="SIP73354.1"/>
    </source>
</evidence>
<sequence>MLEGPKKFKKHTILTGSTSWVKTGFEGNKNVNVISLHQSVISIAYLQDNPTKPAGGLSGVYSLHNTAPLSSQGGIVGVRFFQNCIFLLT</sequence>
<dbReference type="Proteomes" id="UP000196435">
    <property type="component" value="Unassembled WGS sequence"/>
</dbReference>
<organism evidence="1 2">
    <name type="scientific">Xenorhabdus innexi</name>
    <dbReference type="NCBI Taxonomy" id="290109"/>
    <lineage>
        <taxon>Bacteria</taxon>
        <taxon>Pseudomonadati</taxon>
        <taxon>Pseudomonadota</taxon>
        <taxon>Gammaproteobacteria</taxon>
        <taxon>Enterobacterales</taxon>
        <taxon>Morganellaceae</taxon>
        <taxon>Xenorhabdus</taxon>
    </lineage>
</organism>
<name>A0A1N6MX44_9GAMM</name>
<proteinExistence type="predicted"/>
<protein>
    <submittedName>
        <fullName evidence="1">Uncharacterized protein</fullName>
    </submittedName>
</protein>
<dbReference type="EMBL" id="FTLG01000093">
    <property type="protein sequence ID" value="SIP73354.1"/>
    <property type="molecule type" value="Genomic_DNA"/>
</dbReference>
<evidence type="ECO:0000313" key="2">
    <source>
        <dbReference type="Proteomes" id="UP000196435"/>
    </source>
</evidence>
<dbReference type="AlphaFoldDB" id="A0A1N6MX44"/>
<gene>
    <name evidence="1" type="ORF">XIS1_1820007</name>
</gene>